<dbReference type="AlphaFoldDB" id="A0A6G9AQZ4"/>
<evidence type="ECO:0000256" key="3">
    <source>
        <dbReference type="ARBA" id="ARBA00022989"/>
    </source>
</evidence>
<evidence type="ECO:0000256" key="4">
    <source>
        <dbReference type="ARBA" id="ARBA00023136"/>
    </source>
</evidence>
<feature type="transmembrane region" description="Helical" evidence="5">
    <location>
        <begin position="234"/>
        <end position="255"/>
    </location>
</feature>
<dbReference type="GO" id="GO:0005886">
    <property type="term" value="C:plasma membrane"/>
    <property type="evidence" value="ECO:0007669"/>
    <property type="project" value="TreeGrafter"/>
</dbReference>
<dbReference type="CDD" id="cd17316">
    <property type="entry name" value="MFS_SV2_like"/>
    <property type="match status" value="1"/>
</dbReference>
<evidence type="ECO:0000313" key="7">
    <source>
        <dbReference type="EMBL" id="QIP14911.1"/>
    </source>
</evidence>
<accession>A0A6G9AQZ4</accession>
<dbReference type="RefSeq" id="WP_167211914.1">
    <property type="nucleotide sequence ID" value="NZ_CP050063.1"/>
</dbReference>
<evidence type="ECO:0000256" key="5">
    <source>
        <dbReference type="SAM" id="Phobius"/>
    </source>
</evidence>
<feature type="transmembrane region" description="Helical" evidence="5">
    <location>
        <begin position="325"/>
        <end position="348"/>
    </location>
</feature>
<keyword evidence="8" id="KW-1185">Reference proteome</keyword>
<keyword evidence="2 5" id="KW-0812">Transmembrane</keyword>
<dbReference type="InterPro" id="IPR036259">
    <property type="entry name" value="MFS_trans_sf"/>
</dbReference>
<feature type="domain" description="Major facilitator superfamily (MFS) profile" evidence="6">
    <location>
        <begin position="29"/>
        <end position="423"/>
    </location>
</feature>
<proteinExistence type="predicted"/>
<reference evidence="7 8" key="1">
    <citation type="submission" date="2020-03" db="EMBL/GenBank/DDBJ databases">
        <authorList>
            <person name="Kim M.K."/>
        </authorList>
    </citation>
    <scope>NUCLEOTIDE SEQUENCE [LARGE SCALE GENOMIC DNA]</scope>
    <source>
        <strain evidence="7 8">BT328</strain>
    </source>
</reference>
<feature type="transmembrane region" description="Helical" evidence="5">
    <location>
        <begin position="360"/>
        <end position="382"/>
    </location>
</feature>
<feature type="transmembrane region" description="Helical" evidence="5">
    <location>
        <begin position="123"/>
        <end position="146"/>
    </location>
</feature>
<dbReference type="InterPro" id="IPR011701">
    <property type="entry name" value="MFS"/>
</dbReference>
<feature type="transmembrane region" description="Helical" evidence="5">
    <location>
        <begin position="97"/>
        <end position="117"/>
    </location>
</feature>
<dbReference type="KEGG" id="spib:G8759_20955"/>
<dbReference type="PROSITE" id="PS50850">
    <property type="entry name" value="MFS"/>
    <property type="match status" value="1"/>
</dbReference>
<organism evidence="7 8">
    <name type="scientific">Spirosoma aureum</name>
    <dbReference type="NCBI Taxonomy" id="2692134"/>
    <lineage>
        <taxon>Bacteria</taxon>
        <taxon>Pseudomonadati</taxon>
        <taxon>Bacteroidota</taxon>
        <taxon>Cytophagia</taxon>
        <taxon>Cytophagales</taxon>
        <taxon>Cytophagaceae</taxon>
        <taxon>Spirosoma</taxon>
    </lineage>
</organism>
<evidence type="ECO:0000256" key="2">
    <source>
        <dbReference type="ARBA" id="ARBA00022692"/>
    </source>
</evidence>
<feature type="transmembrane region" description="Helical" evidence="5">
    <location>
        <begin position="24"/>
        <end position="50"/>
    </location>
</feature>
<feature type="transmembrane region" description="Helical" evidence="5">
    <location>
        <begin position="158"/>
        <end position="176"/>
    </location>
</feature>
<dbReference type="GO" id="GO:0046943">
    <property type="term" value="F:carboxylic acid transmembrane transporter activity"/>
    <property type="evidence" value="ECO:0007669"/>
    <property type="project" value="TreeGrafter"/>
</dbReference>
<feature type="transmembrane region" description="Helical" evidence="5">
    <location>
        <begin position="388"/>
        <end position="408"/>
    </location>
</feature>
<evidence type="ECO:0000256" key="1">
    <source>
        <dbReference type="ARBA" id="ARBA00004141"/>
    </source>
</evidence>
<keyword evidence="4 5" id="KW-0472">Membrane</keyword>
<protein>
    <submittedName>
        <fullName evidence="7">MFS transporter</fullName>
    </submittedName>
</protein>
<feature type="transmembrane region" description="Helical" evidence="5">
    <location>
        <begin position="70"/>
        <end position="90"/>
    </location>
</feature>
<keyword evidence="3 5" id="KW-1133">Transmembrane helix</keyword>
<dbReference type="SUPFAM" id="SSF103473">
    <property type="entry name" value="MFS general substrate transporter"/>
    <property type="match status" value="1"/>
</dbReference>
<feature type="transmembrane region" description="Helical" evidence="5">
    <location>
        <begin position="182"/>
        <end position="202"/>
    </location>
</feature>
<dbReference type="EMBL" id="CP050063">
    <property type="protein sequence ID" value="QIP14911.1"/>
    <property type="molecule type" value="Genomic_DNA"/>
</dbReference>
<comment type="subcellular location">
    <subcellularLocation>
        <location evidence="1">Membrane</location>
        <topology evidence="1">Multi-pass membrane protein</topology>
    </subcellularLocation>
</comment>
<dbReference type="Pfam" id="PF07690">
    <property type="entry name" value="MFS_1"/>
    <property type="match status" value="1"/>
</dbReference>
<dbReference type="InterPro" id="IPR020846">
    <property type="entry name" value="MFS_dom"/>
</dbReference>
<evidence type="ECO:0000259" key="6">
    <source>
        <dbReference type="PROSITE" id="PS50850"/>
    </source>
</evidence>
<name>A0A6G9AQZ4_9BACT</name>
<dbReference type="Gene3D" id="1.20.1250.20">
    <property type="entry name" value="MFS general substrate transporter like domains"/>
    <property type="match status" value="2"/>
</dbReference>
<evidence type="ECO:0000313" key="8">
    <source>
        <dbReference type="Proteomes" id="UP000501802"/>
    </source>
</evidence>
<dbReference type="Proteomes" id="UP000501802">
    <property type="component" value="Chromosome"/>
</dbReference>
<feature type="transmembrane region" description="Helical" evidence="5">
    <location>
        <begin position="301"/>
        <end position="319"/>
    </location>
</feature>
<dbReference type="PANTHER" id="PTHR23508:SF10">
    <property type="entry name" value="CARBOXYLIC ACID TRANSPORTER PROTEIN HOMOLOG"/>
    <property type="match status" value="1"/>
</dbReference>
<sequence>MIEPIYEDNPQKVKLIPKPSTLRLLFQIPVIVAALGYFVDIYDLLLFSIVRVQSLKDLGVSDADMLTQGIYLINMQMGGLLIGGILWGILGDKRGRLSVLFGSILIYSLANIANGFVTSVDQYAILRLVAGIGLAGELGAGITLVAEVLPKEIRGYGTSLVASVGLLGAVLAYFIAEQFAWRNAYFIGGGLGLLLLVMRVSVFESGIFTKVKEQSVSRGNFLHLFSSQKQFFKYLRCILIGLPVWFVAGILMTFSPEFGKALNVDVPIVAGKAVMWEYIGLAIGDLSSGILSQYVGSRKKILFLFLVLTAVLITVYLFVPLHSAVMFYAVCSCLGFGVGYWALFVTIAAEQFGTNLRATVATTVPNFVRGSINIMTPLFLLFKDHLGLVSGAGLLGFITITIAFLGLWKMEETFGKDLNFLEE</sequence>
<feature type="transmembrane region" description="Helical" evidence="5">
    <location>
        <begin position="275"/>
        <end position="294"/>
    </location>
</feature>
<gene>
    <name evidence="7" type="ORF">G8759_20955</name>
</gene>
<dbReference type="PANTHER" id="PTHR23508">
    <property type="entry name" value="CARBOXYLIC ACID TRANSPORTER PROTEIN HOMOLOG"/>
    <property type="match status" value="1"/>
</dbReference>